<gene>
    <name evidence="1" type="ORF">PIB30_113507</name>
</gene>
<protein>
    <submittedName>
        <fullName evidence="1">Uncharacterized protein</fullName>
    </submittedName>
</protein>
<feature type="non-terminal residue" evidence="1">
    <location>
        <position position="66"/>
    </location>
</feature>
<organism evidence="1 2">
    <name type="scientific">Stylosanthes scabra</name>
    <dbReference type="NCBI Taxonomy" id="79078"/>
    <lineage>
        <taxon>Eukaryota</taxon>
        <taxon>Viridiplantae</taxon>
        <taxon>Streptophyta</taxon>
        <taxon>Embryophyta</taxon>
        <taxon>Tracheophyta</taxon>
        <taxon>Spermatophyta</taxon>
        <taxon>Magnoliopsida</taxon>
        <taxon>eudicotyledons</taxon>
        <taxon>Gunneridae</taxon>
        <taxon>Pentapetalae</taxon>
        <taxon>rosids</taxon>
        <taxon>fabids</taxon>
        <taxon>Fabales</taxon>
        <taxon>Fabaceae</taxon>
        <taxon>Papilionoideae</taxon>
        <taxon>50 kb inversion clade</taxon>
        <taxon>dalbergioids sensu lato</taxon>
        <taxon>Dalbergieae</taxon>
        <taxon>Pterocarpus clade</taxon>
        <taxon>Stylosanthes</taxon>
    </lineage>
</organism>
<sequence>MLRRILIDTSADSNIMFRHAFDVLGFKDQNLKTHQPGVMGLGDHFIKPDGSIELPISIGTEHSRKT</sequence>
<reference evidence="1 2" key="1">
    <citation type="journal article" date="2023" name="Plants (Basel)">
        <title>Bridging the Gap: Combining Genomics and Transcriptomics Approaches to Understand Stylosanthes scabra, an Orphan Legume from the Brazilian Caatinga.</title>
        <authorList>
            <person name="Ferreira-Neto J.R.C."/>
            <person name="da Silva M.D."/>
            <person name="Binneck E."/>
            <person name="de Melo N.F."/>
            <person name="da Silva R.H."/>
            <person name="de Melo A.L.T.M."/>
            <person name="Pandolfi V."/>
            <person name="Bustamante F.O."/>
            <person name="Brasileiro-Vidal A.C."/>
            <person name="Benko-Iseppon A.M."/>
        </authorList>
    </citation>
    <scope>NUCLEOTIDE SEQUENCE [LARGE SCALE GENOMIC DNA]</scope>
    <source>
        <tissue evidence="1">Leaves</tissue>
    </source>
</reference>
<name>A0ABU6R194_9FABA</name>
<dbReference type="Proteomes" id="UP001341840">
    <property type="component" value="Unassembled WGS sequence"/>
</dbReference>
<keyword evidence="2" id="KW-1185">Reference proteome</keyword>
<proteinExistence type="predicted"/>
<evidence type="ECO:0000313" key="1">
    <source>
        <dbReference type="EMBL" id="MED6117830.1"/>
    </source>
</evidence>
<dbReference type="EMBL" id="JASCZI010009282">
    <property type="protein sequence ID" value="MED6117830.1"/>
    <property type="molecule type" value="Genomic_DNA"/>
</dbReference>
<comment type="caution">
    <text evidence="1">The sequence shown here is derived from an EMBL/GenBank/DDBJ whole genome shotgun (WGS) entry which is preliminary data.</text>
</comment>
<evidence type="ECO:0000313" key="2">
    <source>
        <dbReference type="Proteomes" id="UP001341840"/>
    </source>
</evidence>
<accession>A0ABU6R194</accession>